<dbReference type="KEGG" id="tal:Thal_0835"/>
<evidence type="ECO:0000313" key="1">
    <source>
        <dbReference type="EMBL" id="ADC89468.1"/>
    </source>
</evidence>
<organism evidence="1 2">
    <name type="scientific">Thermocrinis albus (strain DSM 14484 / JCM 11386 / HI 11/12)</name>
    <dbReference type="NCBI Taxonomy" id="638303"/>
    <lineage>
        <taxon>Bacteria</taxon>
        <taxon>Pseudomonadati</taxon>
        <taxon>Aquificota</taxon>
        <taxon>Aquificia</taxon>
        <taxon>Aquificales</taxon>
        <taxon>Aquificaceae</taxon>
        <taxon>Thermocrinis</taxon>
    </lineage>
</organism>
<dbReference type="RefSeq" id="WP_012991874.1">
    <property type="nucleotide sequence ID" value="NC_013894.1"/>
</dbReference>
<name>D3SL38_THEAH</name>
<gene>
    <name evidence="1" type="ordered locus">Thal_0835</name>
</gene>
<dbReference type="OrthoDB" id="15326at2"/>
<accession>D3SL38</accession>
<keyword evidence="2" id="KW-1185">Reference proteome</keyword>
<protein>
    <submittedName>
        <fullName evidence="1">Uncharacterized protein</fullName>
    </submittedName>
</protein>
<dbReference type="STRING" id="638303.Thal_0835"/>
<sequence length="98" mass="11524">MGDFTKAGTDRGDLEKEVENLLISCKMILRMYTATVEDLTKEELENDLAEYKLQWEKHILPLVDRAKRTKRKDVVKMAEELQETFQKLLTLIEEKLHS</sequence>
<dbReference type="AlphaFoldDB" id="D3SL38"/>
<reference evidence="2" key="1">
    <citation type="journal article" date="2010" name="Stand. Genomic Sci.">
        <title>Complete genome sequence of Thermocrinis albus type strain (HI 11/12T).</title>
        <authorList>
            <person name="Wirth R."/>
            <person name="Sikorski J."/>
            <person name="Brambilla E."/>
            <person name="Misra M."/>
            <person name="Lapidus A."/>
            <person name="Copeland A."/>
            <person name="Nolan M."/>
            <person name="Lucas S."/>
            <person name="Chen F."/>
            <person name="Tice H."/>
            <person name="Cheng J.F."/>
            <person name="Han C."/>
            <person name="Detter J.C."/>
            <person name="Tapia R."/>
            <person name="Bruce D."/>
            <person name="Goodwin L."/>
            <person name="Pitluck S."/>
            <person name="Pati A."/>
            <person name="Anderson I."/>
            <person name="Ivanova N."/>
            <person name="Mavromatis K."/>
            <person name="Mikhailova N."/>
            <person name="Chen A."/>
            <person name="Palaniappan K."/>
            <person name="Bilek Y."/>
            <person name="Hader T."/>
            <person name="Land M."/>
            <person name="Hauser L."/>
            <person name="Chang Y.J."/>
            <person name="Jeffries C.D."/>
            <person name="Tindall B.J."/>
            <person name="Rohde M."/>
            <person name="Goker M."/>
            <person name="Bristow J."/>
            <person name="Eisen J.A."/>
            <person name="Markowitz V."/>
            <person name="Hugenholtz P."/>
            <person name="Kyrpides N.C."/>
            <person name="Klenk H.P."/>
        </authorList>
    </citation>
    <scope>NUCLEOTIDE SEQUENCE [LARGE SCALE GENOMIC DNA]</scope>
    <source>
        <strain evidence="2">DSM 14484 / JCM 11386 / HI 11/12</strain>
    </source>
</reference>
<dbReference type="HOGENOM" id="CLU_180542_0_0_0"/>
<dbReference type="EMBL" id="CP001931">
    <property type="protein sequence ID" value="ADC89468.1"/>
    <property type="molecule type" value="Genomic_DNA"/>
</dbReference>
<dbReference type="Proteomes" id="UP000002043">
    <property type="component" value="Chromosome"/>
</dbReference>
<proteinExistence type="predicted"/>
<evidence type="ECO:0000313" key="2">
    <source>
        <dbReference type="Proteomes" id="UP000002043"/>
    </source>
</evidence>